<reference evidence="3" key="1">
    <citation type="submission" date="2023-06" db="EMBL/GenBank/DDBJ databases">
        <title>Genome-scale phylogeny and comparative genomics of the fungal order Sordariales.</title>
        <authorList>
            <consortium name="Lawrence Berkeley National Laboratory"/>
            <person name="Hensen N."/>
            <person name="Bonometti L."/>
            <person name="Westerberg I."/>
            <person name="Brannstrom I.O."/>
            <person name="Guillou S."/>
            <person name="Cros-Aarteil S."/>
            <person name="Calhoun S."/>
            <person name="Haridas S."/>
            <person name="Kuo A."/>
            <person name="Mondo S."/>
            <person name="Pangilinan J."/>
            <person name="Riley R."/>
            <person name="Labutti K."/>
            <person name="Andreopoulos B."/>
            <person name="Lipzen A."/>
            <person name="Chen C."/>
            <person name="Yanf M."/>
            <person name="Daum C."/>
            <person name="Ng V."/>
            <person name="Clum A."/>
            <person name="Steindorff A."/>
            <person name="Ohm R."/>
            <person name="Martin F."/>
            <person name="Silar P."/>
            <person name="Natvig D."/>
            <person name="Lalanne C."/>
            <person name="Gautier V."/>
            <person name="Ament-Velasquez S.L."/>
            <person name="Kruys A."/>
            <person name="Hutchinson M.I."/>
            <person name="Powell A.J."/>
            <person name="Barry K."/>
            <person name="Miller A.N."/>
            <person name="Grigoriev I.V."/>
            <person name="Debuchy R."/>
            <person name="Gladieux P."/>
            <person name="Thoren M.H."/>
            <person name="Johannesson H."/>
        </authorList>
    </citation>
    <scope>NUCLEOTIDE SEQUENCE</scope>
    <source>
        <strain evidence="3">CBS 307.81</strain>
    </source>
</reference>
<organism evidence="3 4">
    <name type="scientific">Cercophora samala</name>
    <dbReference type="NCBI Taxonomy" id="330535"/>
    <lineage>
        <taxon>Eukaryota</taxon>
        <taxon>Fungi</taxon>
        <taxon>Dikarya</taxon>
        <taxon>Ascomycota</taxon>
        <taxon>Pezizomycotina</taxon>
        <taxon>Sordariomycetes</taxon>
        <taxon>Sordariomycetidae</taxon>
        <taxon>Sordariales</taxon>
        <taxon>Lasiosphaeriaceae</taxon>
        <taxon>Cercophora</taxon>
    </lineage>
</organism>
<evidence type="ECO:0000256" key="1">
    <source>
        <dbReference type="SAM" id="Coils"/>
    </source>
</evidence>
<sequence length="357" mass="39851">MDITIKEAMLKAAQSSSSSTSSPKPPAESGGSAASAVVPDETKKLRGEVATLQLQLNDCREEGRRLQLEIKSLREEKDKAESAVTAGGGGANPITDEQITRRFVRLRSDIDALVNNSSWYDLTKKVTLTREQQDNDQLLYIYGDDWNDMEPADRALLLRSEWWDNLAATVLDRSHYGLRDVTGPRDRDLESGLQEFELFLIDEQVRQDKINDWVVQTIECAELTKAEDRGVVTAKKSLFELLELILVDSLGPDSVGDLRDAIEALVEDAFGLRMMMRKSRGGQHTKAINVFDDITFVRNNESWMEVVAVRGGTMADGGNEVEHMIFPALVKKSDGREVVLEKAQVVVRKGEPEIRLS</sequence>
<dbReference type="Proteomes" id="UP001174997">
    <property type="component" value="Unassembled WGS sequence"/>
</dbReference>
<keyword evidence="1" id="KW-0175">Coiled coil</keyword>
<dbReference type="EMBL" id="JAULSY010000020">
    <property type="protein sequence ID" value="KAK0671489.1"/>
    <property type="molecule type" value="Genomic_DNA"/>
</dbReference>
<feature type="coiled-coil region" evidence="1">
    <location>
        <begin position="42"/>
        <end position="83"/>
    </location>
</feature>
<proteinExistence type="predicted"/>
<evidence type="ECO:0000256" key="2">
    <source>
        <dbReference type="SAM" id="MobiDB-lite"/>
    </source>
</evidence>
<gene>
    <name evidence="3" type="ORF">QBC41DRAFT_371699</name>
</gene>
<feature type="region of interest" description="Disordered" evidence="2">
    <location>
        <begin position="1"/>
        <end position="40"/>
    </location>
</feature>
<evidence type="ECO:0000313" key="4">
    <source>
        <dbReference type="Proteomes" id="UP001174997"/>
    </source>
</evidence>
<comment type="caution">
    <text evidence="3">The sequence shown here is derived from an EMBL/GenBank/DDBJ whole genome shotgun (WGS) entry which is preliminary data.</text>
</comment>
<feature type="compositionally biased region" description="Low complexity" evidence="2">
    <location>
        <begin position="15"/>
        <end position="39"/>
    </location>
</feature>
<accession>A0AA39ZI61</accession>
<evidence type="ECO:0000313" key="3">
    <source>
        <dbReference type="EMBL" id="KAK0671489.1"/>
    </source>
</evidence>
<protein>
    <submittedName>
        <fullName evidence="3">Uncharacterized protein</fullName>
    </submittedName>
</protein>
<keyword evidence="4" id="KW-1185">Reference proteome</keyword>
<dbReference type="AlphaFoldDB" id="A0AA39ZI61"/>
<name>A0AA39ZI61_9PEZI</name>